<evidence type="ECO:0000256" key="2">
    <source>
        <dbReference type="ARBA" id="ARBA00022741"/>
    </source>
</evidence>
<dbReference type="InterPro" id="IPR047661">
    <property type="entry name" value="IstB"/>
</dbReference>
<accession>A0ABP8N4C7</accession>
<name>A0ABP8N4C7_9BACT</name>
<evidence type="ECO:0000259" key="4">
    <source>
        <dbReference type="SMART" id="SM00382"/>
    </source>
</evidence>
<dbReference type="PANTHER" id="PTHR30050">
    <property type="entry name" value="CHROMOSOMAL REPLICATION INITIATOR PROTEIN DNAA"/>
    <property type="match status" value="1"/>
</dbReference>
<evidence type="ECO:0000256" key="1">
    <source>
        <dbReference type="ARBA" id="ARBA00008059"/>
    </source>
</evidence>
<keyword evidence="2" id="KW-0547">Nucleotide-binding</keyword>
<sequence length="249" mass="28605">MNNQATLSTMRKLSLWGMAQHFESLLRLPLDQHPTTDMVVAQLMQAEDASRQHRKTQRAIREARFRYQAAIEEIHYLPDRNLDKNQLHRLADLSFINRAENILITGATGCGKSFMASALGYQACQMGLRVAYFSLPKLFQKLHLAQADGSYLKEMTKLEKQQLLILDDWGLQALSLTERLTLMQIMEDRHGRSSTIITSQLPVSAWHDFLADPTLADALLDRLVHHAHRIELKGESMRKRMKGEEKTRQ</sequence>
<dbReference type="PIRSF" id="PIRSF003073">
    <property type="entry name" value="DNAC_TnpB_IstB"/>
    <property type="match status" value="1"/>
</dbReference>
<dbReference type="InterPro" id="IPR027417">
    <property type="entry name" value="P-loop_NTPase"/>
</dbReference>
<dbReference type="RefSeq" id="WP_345244967.1">
    <property type="nucleotide sequence ID" value="NZ_BAABHD010000031.1"/>
</dbReference>
<comment type="similarity">
    <text evidence="1">Belongs to the IS21/IS1162 putative ATP-binding protein family.</text>
</comment>
<dbReference type="SUPFAM" id="SSF52540">
    <property type="entry name" value="P-loop containing nucleoside triphosphate hydrolases"/>
    <property type="match status" value="1"/>
</dbReference>
<dbReference type="Pfam" id="PF01695">
    <property type="entry name" value="IstB_IS21"/>
    <property type="match status" value="1"/>
</dbReference>
<dbReference type="NCBIfam" id="NF038214">
    <property type="entry name" value="IS21_help_AAA"/>
    <property type="match status" value="1"/>
</dbReference>
<dbReference type="InterPro" id="IPR028350">
    <property type="entry name" value="DNAC/IstB-like"/>
</dbReference>
<dbReference type="SMART" id="SM00382">
    <property type="entry name" value="AAA"/>
    <property type="match status" value="1"/>
</dbReference>
<feature type="domain" description="AAA+ ATPase" evidence="4">
    <location>
        <begin position="98"/>
        <end position="231"/>
    </location>
</feature>
<evidence type="ECO:0000313" key="5">
    <source>
        <dbReference type="EMBL" id="GAA4459338.1"/>
    </source>
</evidence>
<keyword evidence="6" id="KW-1185">Reference proteome</keyword>
<dbReference type="InterPro" id="IPR003593">
    <property type="entry name" value="AAA+_ATPase"/>
</dbReference>
<protein>
    <submittedName>
        <fullName evidence="5">IS21-like element ISFK1 family helper ATPase IstB</fullName>
    </submittedName>
</protein>
<dbReference type="CDD" id="cd00009">
    <property type="entry name" value="AAA"/>
    <property type="match status" value="1"/>
</dbReference>
<dbReference type="Gene3D" id="3.40.50.300">
    <property type="entry name" value="P-loop containing nucleotide triphosphate hydrolases"/>
    <property type="match status" value="1"/>
</dbReference>
<dbReference type="PANTHER" id="PTHR30050:SF4">
    <property type="entry name" value="ATP-BINDING PROTEIN RV3427C IN INSERTION SEQUENCE-RELATED"/>
    <property type="match status" value="1"/>
</dbReference>
<comment type="caution">
    <text evidence="5">The sequence shown here is derived from an EMBL/GenBank/DDBJ whole genome shotgun (WGS) entry which is preliminary data.</text>
</comment>
<keyword evidence="3" id="KW-0067">ATP-binding</keyword>
<evidence type="ECO:0000313" key="6">
    <source>
        <dbReference type="Proteomes" id="UP001501175"/>
    </source>
</evidence>
<reference evidence="6" key="1">
    <citation type="journal article" date="2019" name="Int. J. Syst. Evol. Microbiol.">
        <title>The Global Catalogue of Microorganisms (GCM) 10K type strain sequencing project: providing services to taxonomists for standard genome sequencing and annotation.</title>
        <authorList>
            <consortium name="The Broad Institute Genomics Platform"/>
            <consortium name="The Broad Institute Genome Sequencing Center for Infectious Disease"/>
            <person name="Wu L."/>
            <person name="Ma J."/>
        </authorList>
    </citation>
    <scope>NUCLEOTIDE SEQUENCE [LARGE SCALE GENOMIC DNA]</scope>
    <source>
        <strain evidence="6">JCM 17927</strain>
    </source>
</reference>
<dbReference type="Proteomes" id="UP001501175">
    <property type="component" value="Unassembled WGS sequence"/>
</dbReference>
<dbReference type="EMBL" id="BAABHD010000031">
    <property type="protein sequence ID" value="GAA4459338.1"/>
    <property type="molecule type" value="Genomic_DNA"/>
</dbReference>
<dbReference type="InterPro" id="IPR002611">
    <property type="entry name" value="IstB_ATP-bd"/>
</dbReference>
<gene>
    <name evidence="5" type="primary">istB_1</name>
    <name evidence="5" type="ORF">GCM10023189_32900</name>
</gene>
<evidence type="ECO:0000256" key="3">
    <source>
        <dbReference type="ARBA" id="ARBA00022840"/>
    </source>
</evidence>
<proteinExistence type="inferred from homology"/>
<organism evidence="5 6">
    <name type="scientific">Nibrella saemangeumensis</name>
    <dbReference type="NCBI Taxonomy" id="1084526"/>
    <lineage>
        <taxon>Bacteria</taxon>
        <taxon>Pseudomonadati</taxon>
        <taxon>Bacteroidota</taxon>
        <taxon>Cytophagia</taxon>
        <taxon>Cytophagales</taxon>
        <taxon>Spirosomataceae</taxon>
        <taxon>Nibrella</taxon>
    </lineage>
</organism>